<keyword evidence="2" id="KW-1185">Reference proteome</keyword>
<reference evidence="1 2" key="3">
    <citation type="journal article" date="2013" name="Rice">
        <title>Improvement of the Oryza sativa Nipponbare reference genome using next generation sequence and optical map data.</title>
        <authorList>
            <person name="Kawahara Y."/>
            <person name="de la Bastide M."/>
            <person name="Hamilton J.P."/>
            <person name="Kanamori H."/>
            <person name="McCombie W.R."/>
            <person name="Ouyang S."/>
            <person name="Schwartz D.C."/>
            <person name="Tanaka T."/>
            <person name="Wu J."/>
            <person name="Zhou S."/>
            <person name="Childs K.L."/>
            <person name="Davidson R.M."/>
            <person name="Lin H."/>
            <person name="Quesada-Ocampo L."/>
            <person name="Vaillancourt B."/>
            <person name="Sakai H."/>
            <person name="Lee S.S."/>
            <person name="Kim J."/>
            <person name="Numa H."/>
            <person name="Itoh T."/>
            <person name="Buell C.R."/>
            <person name="Matsumoto T."/>
        </authorList>
    </citation>
    <scope>NUCLEOTIDE SEQUENCE [LARGE SCALE GENOMIC DNA]</scope>
    <source>
        <strain evidence="2">cv. Nipponbare</strain>
    </source>
</reference>
<evidence type="ECO:0000313" key="2">
    <source>
        <dbReference type="Proteomes" id="UP000059680"/>
    </source>
</evidence>
<proteinExistence type="predicted"/>
<evidence type="ECO:0000313" key="1">
    <source>
        <dbReference type="EMBL" id="BAS81759.1"/>
    </source>
</evidence>
<sequence>MSNRETHCGRTLPSSVLNGTRRMLECFVFSIGSNSTLHLVPFASGMSLVSCNIILGVAFRPCCLILCSSSSSRALTWSRM</sequence>
<reference evidence="2" key="1">
    <citation type="journal article" date="2005" name="Nature">
        <title>The map-based sequence of the rice genome.</title>
        <authorList>
            <consortium name="International rice genome sequencing project (IRGSP)"/>
            <person name="Matsumoto T."/>
            <person name="Wu J."/>
            <person name="Kanamori H."/>
            <person name="Katayose Y."/>
            <person name="Fujisawa M."/>
            <person name="Namiki N."/>
            <person name="Mizuno H."/>
            <person name="Yamamoto K."/>
            <person name="Antonio B.A."/>
            <person name="Baba T."/>
            <person name="Sakata K."/>
            <person name="Nagamura Y."/>
            <person name="Aoki H."/>
            <person name="Arikawa K."/>
            <person name="Arita K."/>
            <person name="Bito T."/>
            <person name="Chiden Y."/>
            <person name="Fujitsuka N."/>
            <person name="Fukunaka R."/>
            <person name="Hamada M."/>
            <person name="Harada C."/>
            <person name="Hayashi A."/>
            <person name="Hijishita S."/>
            <person name="Honda M."/>
            <person name="Hosokawa S."/>
            <person name="Ichikawa Y."/>
            <person name="Idonuma A."/>
            <person name="Iijima M."/>
            <person name="Ikeda M."/>
            <person name="Ikeno M."/>
            <person name="Ito K."/>
            <person name="Ito S."/>
            <person name="Ito T."/>
            <person name="Ito Y."/>
            <person name="Ito Y."/>
            <person name="Iwabuchi A."/>
            <person name="Kamiya K."/>
            <person name="Karasawa W."/>
            <person name="Kurita K."/>
            <person name="Katagiri S."/>
            <person name="Kikuta A."/>
            <person name="Kobayashi H."/>
            <person name="Kobayashi N."/>
            <person name="Machita K."/>
            <person name="Maehara T."/>
            <person name="Masukawa M."/>
            <person name="Mizubayashi T."/>
            <person name="Mukai Y."/>
            <person name="Nagasaki H."/>
            <person name="Nagata Y."/>
            <person name="Naito S."/>
            <person name="Nakashima M."/>
            <person name="Nakama Y."/>
            <person name="Nakamichi Y."/>
            <person name="Nakamura M."/>
            <person name="Meguro A."/>
            <person name="Negishi M."/>
            <person name="Ohta I."/>
            <person name="Ohta T."/>
            <person name="Okamoto M."/>
            <person name="Ono N."/>
            <person name="Saji S."/>
            <person name="Sakaguchi M."/>
            <person name="Sakai K."/>
            <person name="Shibata M."/>
            <person name="Shimokawa T."/>
            <person name="Song J."/>
            <person name="Takazaki Y."/>
            <person name="Terasawa K."/>
            <person name="Tsugane M."/>
            <person name="Tsuji K."/>
            <person name="Ueda S."/>
            <person name="Waki K."/>
            <person name="Yamagata H."/>
            <person name="Yamamoto M."/>
            <person name="Yamamoto S."/>
            <person name="Yamane H."/>
            <person name="Yoshiki S."/>
            <person name="Yoshihara R."/>
            <person name="Yukawa K."/>
            <person name="Zhong H."/>
            <person name="Yano M."/>
            <person name="Yuan Q."/>
            <person name="Ouyang S."/>
            <person name="Liu J."/>
            <person name="Jones K.M."/>
            <person name="Gansberger K."/>
            <person name="Moffat K."/>
            <person name="Hill J."/>
            <person name="Bera J."/>
            <person name="Fadrosh D."/>
            <person name="Jin S."/>
            <person name="Johri S."/>
            <person name="Kim M."/>
            <person name="Overton L."/>
            <person name="Reardon M."/>
            <person name="Tsitrin T."/>
            <person name="Vuong H."/>
            <person name="Weaver B."/>
            <person name="Ciecko A."/>
            <person name="Tallon L."/>
            <person name="Jackson J."/>
            <person name="Pai G."/>
            <person name="Aken S.V."/>
            <person name="Utterback T."/>
            <person name="Reidmuller S."/>
            <person name="Feldblyum T."/>
            <person name="Hsiao J."/>
            <person name="Zismann V."/>
            <person name="Iobst S."/>
            <person name="de Vazeille A.R."/>
            <person name="Buell C.R."/>
            <person name="Ying K."/>
            <person name="Li Y."/>
            <person name="Lu T."/>
            <person name="Huang Y."/>
            <person name="Zhao Q."/>
            <person name="Feng Q."/>
            <person name="Zhang L."/>
            <person name="Zhu J."/>
            <person name="Weng Q."/>
            <person name="Mu J."/>
            <person name="Lu Y."/>
            <person name="Fan D."/>
            <person name="Liu Y."/>
            <person name="Guan J."/>
            <person name="Zhang Y."/>
            <person name="Yu S."/>
            <person name="Liu X."/>
            <person name="Zhang Y."/>
            <person name="Hong G."/>
            <person name="Han B."/>
            <person name="Choisne N."/>
            <person name="Demange N."/>
            <person name="Orjeda G."/>
            <person name="Samain S."/>
            <person name="Cattolico L."/>
            <person name="Pelletier E."/>
            <person name="Couloux A."/>
            <person name="Segurens B."/>
            <person name="Wincker P."/>
            <person name="D'Hont A."/>
            <person name="Scarpelli C."/>
            <person name="Weissenbach J."/>
            <person name="Salanoubat M."/>
            <person name="Quetier F."/>
            <person name="Yu Y."/>
            <person name="Kim H.R."/>
            <person name="Rambo T."/>
            <person name="Currie J."/>
            <person name="Collura K."/>
            <person name="Luo M."/>
            <person name="Yang T."/>
            <person name="Ammiraju J.S.S."/>
            <person name="Engler F."/>
            <person name="Soderlund C."/>
            <person name="Wing R.A."/>
            <person name="Palmer L.E."/>
            <person name="de la Bastide M."/>
            <person name="Spiegel L."/>
            <person name="Nascimento L."/>
            <person name="Zutavern T."/>
            <person name="O'Shaughnessy A."/>
            <person name="Dike S."/>
            <person name="Dedhia N."/>
            <person name="Preston R."/>
            <person name="Balija V."/>
            <person name="McCombie W.R."/>
            <person name="Chow T."/>
            <person name="Chen H."/>
            <person name="Chung M."/>
            <person name="Chen C."/>
            <person name="Shaw J."/>
            <person name="Wu H."/>
            <person name="Hsiao K."/>
            <person name="Chao Y."/>
            <person name="Chu M."/>
            <person name="Cheng C."/>
            <person name="Hour A."/>
            <person name="Lee P."/>
            <person name="Lin S."/>
            <person name="Lin Y."/>
            <person name="Liou J."/>
            <person name="Liu S."/>
            <person name="Hsing Y."/>
            <person name="Raghuvanshi S."/>
            <person name="Mohanty A."/>
            <person name="Bharti A.K."/>
            <person name="Gaur A."/>
            <person name="Gupta V."/>
            <person name="Kumar D."/>
            <person name="Ravi V."/>
            <person name="Vij S."/>
            <person name="Kapur A."/>
            <person name="Khurana P."/>
            <person name="Khurana P."/>
            <person name="Khurana J.P."/>
            <person name="Tyagi A.K."/>
            <person name="Gaikwad K."/>
            <person name="Singh A."/>
            <person name="Dalal V."/>
            <person name="Srivastava S."/>
            <person name="Dixit A."/>
            <person name="Pal A.K."/>
            <person name="Ghazi I.A."/>
            <person name="Yadav M."/>
            <person name="Pandit A."/>
            <person name="Bhargava A."/>
            <person name="Sureshbabu K."/>
            <person name="Batra K."/>
            <person name="Sharma T.R."/>
            <person name="Mohapatra T."/>
            <person name="Singh N.K."/>
            <person name="Messing J."/>
            <person name="Nelson A.B."/>
            <person name="Fuks G."/>
            <person name="Kavchok S."/>
            <person name="Keizer G."/>
            <person name="Linton E."/>
            <person name="Llaca V."/>
            <person name="Song R."/>
            <person name="Tanyolac B."/>
            <person name="Young S."/>
            <person name="Ho-Il K."/>
            <person name="Hahn J.H."/>
            <person name="Sangsakoo G."/>
            <person name="Vanavichit A."/>
            <person name="de Mattos Luiz.A.T."/>
            <person name="Zimmer P.D."/>
            <person name="Malone G."/>
            <person name="Dellagostin O."/>
            <person name="de Oliveira A.C."/>
            <person name="Bevan M."/>
            <person name="Bancroft I."/>
            <person name="Minx P."/>
            <person name="Cordum H."/>
            <person name="Wilson R."/>
            <person name="Cheng Z."/>
            <person name="Jin W."/>
            <person name="Jiang J."/>
            <person name="Leong S.A."/>
            <person name="Iwama H."/>
            <person name="Gojobori T."/>
            <person name="Itoh T."/>
            <person name="Niimura Y."/>
            <person name="Fujii Y."/>
            <person name="Habara T."/>
            <person name="Sakai H."/>
            <person name="Sato Y."/>
            <person name="Wilson G."/>
            <person name="Kumar K."/>
            <person name="McCouch S."/>
            <person name="Juretic N."/>
            <person name="Hoen D."/>
            <person name="Wright S."/>
            <person name="Bruskiewich R."/>
            <person name="Bureau T."/>
            <person name="Miyao A."/>
            <person name="Hirochika H."/>
            <person name="Nishikawa T."/>
            <person name="Kadowaki K."/>
            <person name="Sugiura M."/>
            <person name="Burr B."/>
            <person name="Sasaki T."/>
        </authorList>
    </citation>
    <scope>NUCLEOTIDE SEQUENCE [LARGE SCALE GENOMIC DNA]</scope>
    <source>
        <strain evidence="2">cv. Nipponbare</strain>
    </source>
</reference>
<accession>A0A0P0VRP7</accession>
<gene>
    <name evidence="1" type="ordered locus">Os02g0831550</name>
    <name evidence="1" type="ORF">OSNPB_020831550</name>
</gene>
<dbReference type="Proteomes" id="UP000059680">
    <property type="component" value="Chromosome 2"/>
</dbReference>
<organism evidence="1 2">
    <name type="scientific">Oryza sativa subsp. japonica</name>
    <name type="common">Rice</name>
    <dbReference type="NCBI Taxonomy" id="39947"/>
    <lineage>
        <taxon>Eukaryota</taxon>
        <taxon>Viridiplantae</taxon>
        <taxon>Streptophyta</taxon>
        <taxon>Embryophyta</taxon>
        <taxon>Tracheophyta</taxon>
        <taxon>Spermatophyta</taxon>
        <taxon>Magnoliopsida</taxon>
        <taxon>Liliopsida</taxon>
        <taxon>Poales</taxon>
        <taxon>Poaceae</taxon>
        <taxon>BOP clade</taxon>
        <taxon>Oryzoideae</taxon>
        <taxon>Oryzeae</taxon>
        <taxon>Oryzinae</taxon>
        <taxon>Oryza</taxon>
        <taxon>Oryza sativa</taxon>
    </lineage>
</organism>
<dbReference type="PaxDb" id="39947-A0A0P0VRP7"/>
<dbReference type="InParanoid" id="A0A0P0VRP7"/>
<protein>
    <submittedName>
        <fullName evidence="1">Os02g0831550 protein</fullName>
    </submittedName>
</protein>
<reference evidence="1 2" key="2">
    <citation type="journal article" date="2013" name="Plant Cell Physiol.">
        <title>Rice Annotation Project Database (RAP-DB): an integrative and interactive database for rice genomics.</title>
        <authorList>
            <person name="Sakai H."/>
            <person name="Lee S.S."/>
            <person name="Tanaka T."/>
            <person name="Numa H."/>
            <person name="Kim J."/>
            <person name="Kawahara Y."/>
            <person name="Wakimoto H."/>
            <person name="Yang C.C."/>
            <person name="Iwamoto M."/>
            <person name="Abe T."/>
            <person name="Yamada Y."/>
            <person name="Muto A."/>
            <person name="Inokuchi H."/>
            <person name="Ikemura T."/>
            <person name="Matsumoto T."/>
            <person name="Sasaki T."/>
            <person name="Itoh T."/>
        </authorList>
    </citation>
    <scope>NUCLEOTIDE SEQUENCE [LARGE SCALE GENOMIC DNA]</scope>
    <source>
        <strain evidence="2">cv. Nipponbare</strain>
    </source>
</reference>
<dbReference type="EMBL" id="AP014958">
    <property type="protein sequence ID" value="BAS81759.1"/>
    <property type="molecule type" value="Genomic_DNA"/>
</dbReference>
<name>A0A0P0VRP7_ORYSJ</name>
<dbReference type="AlphaFoldDB" id="A0A0P0VRP7"/>
<dbReference type="Gramene" id="Os02t0831550-00">
    <property type="protein sequence ID" value="Os02t0831550-00"/>
    <property type="gene ID" value="Os02g0831550"/>
</dbReference>